<dbReference type="Gene3D" id="3.30.450.20">
    <property type="entry name" value="PAS domain"/>
    <property type="match status" value="2"/>
</dbReference>
<evidence type="ECO:0000256" key="2">
    <source>
        <dbReference type="ARBA" id="ARBA00022527"/>
    </source>
</evidence>
<dbReference type="NCBIfam" id="TIGR00229">
    <property type="entry name" value="sensory_box"/>
    <property type="match status" value="1"/>
</dbReference>
<feature type="binding site" evidence="7">
    <location>
        <position position="373"/>
    </location>
    <ligand>
        <name>ATP</name>
        <dbReference type="ChEBI" id="CHEBI:30616"/>
    </ligand>
</feature>
<accession>A0A7S4HJC5</accession>
<dbReference type="FunFam" id="3.30.450.20:FF:000060">
    <property type="entry name" value="Sensor protein FixL"/>
    <property type="match status" value="1"/>
</dbReference>
<dbReference type="InterPro" id="IPR000719">
    <property type="entry name" value="Prot_kinase_dom"/>
</dbReference>
<dbReference type="Pfam" id="PF00069">
    <property type="entry name" value="Pkinase"/>
    <property type="match status" value="1"/>
</dbReference>
<evidence type="ECO:0000256" key="1">
    <source>
        <dbReference type="ARBA" id="ARBA00012513"/>
    </source>
</evidence>
<keyword evidence="5" id="KW-0418">Kinase</keyword>
<evidence type="ECO:0000256" key="5">
    <source>
        <dbReference type="ARBA" id="ARBA00022777"/>
    </source>
</evidence>
<dbReference type="InterPro" id="IPR017441">
    <property type="entry name" value="Protein_kinase_ATP_BS"/>
</dbReference>
<evidence type="ECO:0000256" key="7">
    <source>
        <dbReference type="PROSITE-ProRule" id="PRU10141"/>
    </source>
</evidence>
<dbReference type="GO" id="GO:0005524">
    <property type="term" value="F:ATP binding"/>
    <property type="evidence" value="ECO:0007669"/>
    <property type="project" value="UniProtKB-UniRule"/>
</dbReference>
<dbReference type="PROSITE" id="PS50112">
    <property type="entry name" value="PAS"/>
    <property type="match status" value="2"/>
</dbReference>
<organism evidence="11">
    <name type="scientific">Vannella robusta</name>
    <dbReference type="NCBI Taxonomy" id="1487602"/>
    <lineage>
        <taxon>Eukaryota</taxon>
        <taxon>Amoebozoa</taxon>
        <taxon>Discosea</taxon>
        <taxon>Flabellinia</taxon>
        <taxon>Vannellidae</taxon>
        <taxon>Vannella</taxon>
    </lineage>
</organism>
<dbReference type="PROSITE" id="PS50011">
    <property type="entry name" value="PROTEIN_KINASE_DOM"/>
    <property type="match status" value="1"/>
</dbReference>
<evidence type="ECO:0000256" key="4">
    <source>
        <dbReference type="ARBA" id="ARBA00022741"/>
    </source>
</evidence>
<keyword evidence="4 7" id="KW-0547">Nucleotide-binding</keyword>
<dbReference type="CDD" id="cd00130">
    <property type="entry name" value="PAS"/>
    <property type="match status" value="1"/>
</dbReference>
<dbReference type="GO" id="GO:0004674">
    <property type="term" value="F:protein serine/threonine kinase activity"/>
    <property type="evidence" value="ECO:0007669"/>
    <property type="project" value="UniProtKB-KW"/>
</dbReference>
<dbReference type="InterPro" id="IPR011009">
    <property type="entry name" value="Kinase-like_dom_sf"/>
</dbReference>
<dbReference type="GO" id="GO:0005737">
    <property type="term" value="C:cytoplasm"/>
    <property type="evidence" value="ECO:0007669"/>
    <property type="project" value="TreeGrafter"/>
</dbReference>
<dbReference type="EMBL" id="HBKP01001640">
    <property type="protein sequence ID" value="CAE2200983.1"/>
    <property type="molecule type" value="Transcribed_RNA"/>
</dbReference>
<dbReference type="SUPFAM" id="SSF55785">
    <property type="entry name" value="PYP-like sensor domain (PAS domain)"/>
    <property type="match status" value="1"/>
</dbReference>
<feature type="domain" description="PAS" evidence="10">
    <location>
        <begin position="9"/>
        <end position="38"/>
    </location>
</feature>
<dbReference type="InterPro" id="IPR035965">
    <property type="entry name" value="PAS-like_dom_sf"/>
</dbReference>
<evidence type="ECO:0000256" key="6">
    <source>
        <dbReference type="ARBA" id="ARBA00022840"/>
    </source>
</evidence>
<dbReference type="EC" id="2.7.11.1" evidence="1"/>
<dbReference type="PANTHER" id="PTHR24346">
    <property type="entry name" value="MAP/MICROTUBULE AFFINITY-REGULATING KINASE"/>
    <property type="match status" value="1"/>
</dbReference>
<sequence>MSLLGSYAVVTSDKHGTILSANQSAVKLFGYAQEELVGTKVNILMAPPYSDQHDAFLARYKNTKEPHVIGKTRAVTGLNKEGETINLKLSLSEAETARGSLFIALFEQAPDTRVIVDTNLTGEIFGIKGNLFLTLGYHKEEILGNNISQLCFTQDSPFMPICEGDTYPNDSKIIGKIRTTQAKHKTKPHAINISLLVKKATLRIRSADGESSNIPGFRSIITPIDDVETMVVLSLSGEILSASADFYHLFGYTEEEIAERSITSLVKCDVREILPSERVPRTKKRVKCIHQDKSVFTADISIELCSNPEEDAKYQEDVFICKISRASSKKKDKESSHGTTMGLYTYGKVLGSGYFGKVRMARHRLTGERVAIKTLRKKQYLAVNMEYPPREISVLKSLDHPNINRLYDTVIETDRIHLILEHVEGRELCEIVETENIPEEVCRHLWRQILTGISYMHTNGVVHRDLKLENIIIDKTGFAKIIDMGFGNFVLNPSHLLRTFCGSPDYAAPELFLGKAYNGFHADCWSLGVLLFAMLTGLLPFKDSQSAMKGAYQFPSSVSEGARDLIKRILVKESPQRLTVNDMLAHPWTNVGYSGPPPQPISLFNSKIDNDILQEMENLGMDSSTVKTSIERREFNQFTTTYFLLLQAKIRKLSGQEGTPKAKSKKRGGDECALL</sequence>
<keyword evidence="2" id="KW-0723">Serine/threonine-protein kinase</keyword>
<dbReference type="Gene3D" id="1.10.510.10">
    <property type="entry name" value="Transferase(Phosphotransferase) domain 1"/>
    <property type="match status" value="1"/>
</dbReference>
<dbReference type="SMART" id="SM00220">
    <property type="entry name" value="S_TKc"/>
    <property type="match status" value="1"/>
</dbReference>
<evidence type="ECO:0000313" key="11">
    <source>
        <dbReference type="EMBL" id="CAE2200983.1"/>
    </source>
</evidence>
<reference evidence="11" key="1">
    <citation type="submission" date="2021-01" db="EMBL/GenBank/DDBJ databases">
        <authorList>
            <person name="Corre E."/>
            <person name="Pelletier E."/>
            <person name="Niang G."/>
            <person name="Scheremetjew M."/>
            <person name="Finn R."/>
            <person name="Kale V."/>
            <person name="Holt S."/>
            <person name="Cochrane G."/>
            <person name="Meng A."/>
            <person name="Brown T."/>
            <person name="Cohen L."/>
        </authorList>
    </citation>
    <scope>NUCLEOTIDE SEQUENCE</scope>
    <source>
        <strain evidence="11">DIVA3 518/3/11/1/6</strain>
    </source>
</reference>
<evidence type="ECO:0000259" key="9">
    <source>
        <dbReference type="PROSITE" id="PS50011"/>
    </source>
</evidence>
<dbReference type="PANTHER" id="PTHR24346:SF30">
    <property type="entry name" value="MATERNAL EMBRYONIC LEUCINE ZIPPER KINASE"/>
    <property type="match status" value="1"/>
</dbReference>
<dbReference type="InterPro" id="IPR008271">
    <property type="entry name" value="Ser/Thr_kinase_AS"/>
</dbReference>
<keyword evidence="3" id="KW-0808">Transferase</keyword>
<dbReference type="SMART" id="SM00091">
    <property type="entry name" value="PAS"/>
    <property type="match status" value="3"/>
</dbReference>
<dbReference type="CDD" id="cd14003">
    <property type="entry name" value="STKc_AMPK-like"/>
    <property type="match status" value="1"/>
</dbReference>
<proteinExistence type="predicted"/>
<dbReference type="PROSITE" id="PS00108">
    <property type="entry name" value="PROTEIN_KINASE_ST"/>
    <property type="match status" value="1"/>
</dbReference>
<dbReference type="Pfam" id="PF13426">
    <property type="entry name" value="PAS_9"/>
    <property type="match status" value="1"/>
</dbReference>
<dbReference type="GO" id="GO:0035556">
    <property type="term" value="P:intracellular signal transduction"/>
    <property type="evidence" value="ECO:0007669"/>
    <property type="project" value="TreeGrafter"/>
</dbReference>
<dbReference type="Pfam" id="PF00989">
    <property type="entry name" value="PAS"/>
    <property type="match status" value="1"/>
</dbReference>
<gene>
    <name evidence="11" type="ORF">VSP0166_LOCUS1170</name>
</gene>
<feature type="domain" description="PAS" evidence="10">
    <location>
        <begin position="230"/>
        <end position="293"/>
    </location>
</feature>
<feature type="domain" description="Protein kinase" evidence="9">
    <location>
        <begin position="344"/>
        <end position="589"/>
    </location>
</feature>
<evidence type="ECO:0000256" key="8">
    <source>
        <dbReference type="SAM" id="MobiDB-lite"/>
    </source>
</evidence>
<dbReference type="FunFam" id="1.10.510.10:FF:000571">
    <property type="entry name" value="Maternal embryonic leucine zipper kinase"/>
    <property type="match status" value="1"/>
</dbReference>
<feature type="region of interest" description="Disordered" evidence="8">
    <location>
        <begin position="655"/>
        <end position="675"/>
    </location>
</feature>
<dbReference type="InterPro" id="IPR013767">
    <property type="entry name" value="PAS_fold"/>
</dbReference>
<dbReference type="InterPro" id="IPR000014">
    <property type="entry name" value="PAS"/>
</dbReference>
<dbReference type="SUPFAM" id="SSF56112">
    <property type="entry name" value="Protein kinase-like (PK-like)"/>
    <property type="match status" value="1"/>
</dbReference>
<dbReference type="GO" id="GO:0006355">
    <property type="term" value="P:regulation of DNA-templated transcription"/>
    <property type="evidence" value="ECO:0007669"/>
    <property type="project" value="InterPro"/>
</dbReference>
<dbReference type="PROSITE" id="PS00107">
    <property type="entry name" value="PROTEIN_KINASE_ATP"/>
    <property type="match status" value="1"/>
</dbReference>
<protein>
    <recommendedName>
        <fullName evidence="1">non-specific serine/threonine protein kinase</fullName>
        <ecNumber evidence="1">2.7.11.1</ecNumber>
    </recommendedName>
</protein>
<evidence type="ECO:0000259" key="10">
    <source>
        <dbReference type="PROSITE" id="PS50112"/>
    </source>
</evidence>
<evidence type="ECO:0000256" key="3">
    <source>
        <dbReference type="ARBA" id="ARBA00022679"/>
    </source>
</evidence>
<name>A0A7S4HJC5_9EUKA</name>
<dbReference type="FunFam" id="3.30.200.20:FF:000042">
    <property type="entry name" value="Aurora kinase A"/>
    <property type="match status" value="1"/>
</dbReference>
<dbReference type="AlphaFoldDB" id="A0A7S4HJC5"/>
<keyword evidence="6 7" id="KW-0067">ATP-binding</keyword>